<dbReference type="KEGG" id="lcn:C270_06195"/>
<dbReference type="HOGENOM" id="CLU_020027_3_0_9"/>
<dbReference type="Gene3D" id="3.40.710.10">
    <property type="entry name" value="DD-peptidase/beta-lactamase superfamily"/>
    <property type="match status" value="1"/>
</dbReference>
<evidence type="ECO:0000256" key="2">
    <source>
        <dbReference type="ARBA" id="ARBA00023136"/>
    </source>
</evidence>
<dbReference type="MEROPS" id="S12.A21"/>
<feature type="domain" description="Beta-lactamase-related" evidence="3">
    <location>
        <begin position="61"/>
        <end position="356"/>
    </location>
</feature>
<name>K0DB90_LEUCJ</name>
<dbReference type="AlphaFoldDB" id="K0DB90"/>
<dbReference type="Pfam" id="PF00144">
    <property type="entry name" value="Beta-lactamase"/>
    <property type="match status" value="1"/>
</dbReference>
<keyword evidence="2" id="KW-0472">Membrane</keyword>
<dbReference type="InterPro" id="IPR012338">
    <property type="entry name" value="Beta-lactam/transpept-like"/>
</dbReference>
<evidence type="ECO:0000313" key="5">
    <source>
        <dbReference type="Proteomes" id="UP000006299"/>
    </source>
</evidence>
<keyword evidence="5" id="KW-1185">Reference proteome</keyword>
<dbReference type="InterPro" id="IPR050491">
    <property type="entry name" value="AmpC-like"/>
</dbReference>
<dbReference type="eggNOG" id="COG1680">
    <property type="taxonomic scope" value="Bacteria"/>
</dbReference>
<dbReference type="GO" id="GO:0016020">
    <property type="term" value="C:membrane"/>
    <property type="evidence" value="ECO:0007669"/>
    <property type="project" value="UniProtKB-SubCell"/>
</dbReference>
<dbReference type="PATRIC" id="fig|1229758.3.peg.1243"/>
<dbReference type="GeneID" id="61187416"/>
<reference evidence="4 5" key="1">
    <citation type="journal article" date="2012" name="J. Bacteriol.">
        <title>Complete genome sequence of Leuconostoc carnosum strain JB16, isolated from Kimchi.</title>
        <authorList>
            <person name="Jung J.Y."/>
            <person name="Lee S.H."/>
            <person name="Jeon C.O."/>
        </authorList>
    </citation>
    <scope>NUCLEOTIDE SEQUENCE [LARGE SCALE GENOMIC DNA]</scope>
    <source>
        <strain evidence="4 5">JB16</strain>
    </source>
</reference>
<organism evidence="4 5">
    <name type="scientific">Leuconostoc carnosum (strain JB16)</name>
    <dbReference type="NCBI Taxonomy" id="1229758"/>
    <lineage>
        <taxon>Bacteria</taxon>
        <taxon>Bacillati</taxon>
        <taxon>Bacillota</taxon>
        <taxon>Bacilli</taxon>
        <taxon>Lactobacillales</taxon>
        <taxon>Lactobacillaceae</taxon>
        <taxon>Leuconostoc</taxon>
    </lineage>
</organism>
<proteinExistence type="predicted"/>
<dbReference type="PANTHER" id="PTHR46825:SF11">
    <property type="entry name" value="PENICILLIN-BINDING PROTEIN 4"/>
    <property type="match status" value="1"/>
</dbReference>
<accession>K0DB90</accession>
<evidence type="ECO:0000259" key="3">
    <source>
        <dbReference type="Pfam" id="PF00144"/>
    </source>
</evidence>
<dbReference type="RefSeq" id="WP_014974758.1">
    <property type="nucleotide sequence ID" value="NC_018673.1"/>
</dbReference>
<dbReference type="PANTHER" id="PTHR46825">
    <property type="entry name" value="D-ALANYL-D-ALANINE-CARBOXYPEPTIDASE/ENDOPEPTIDASE AMPH"/>
    <property type="match status" value="1"/>
</dbReference>
<evidence type="ECO:0000313" key="4">
    <source>
        <dbReference type="EMBL" id="AFT82148.1"/>
    </source>
</evidence>
<dbReference type="Proteomes" id="UP000006299">
    <property type="component" value="Chromosome"/>
</dbReference>
<sequence length="372" mass="42267">MCIVFLFIIMIMVVVAGGLFTKFKMPTHEVTKTSKHINDQHALNQVNQDIFSKKDVLAVKIDQQLKSANYIGTALIVHHDRIILQKGYGYADSTHNRLNDAKSMYQMASLQKSFTATMIMQQVEAGKLALDTLLSQYYPNIPNANRITIRQLLTMTSGLKQITVTKMFADEADNISFDASHTAFLGTQAWSYQPINYRLLAGILMQITHKTYGQLFNETFNQKLGLNVLDYAHFITNSRRTIGYRAQNYSKYWSNDVTAYSLETGTGNMAITAGSLYRYYRLLIDHKIIMNQSNAEAMWQPAKGTKYASGLYHYPTYMRGHGIIRGFEPTVLLSKDGKEAVILLSNQHEKHQSWQKLANQLFTQTSAIQVTK</sequence>
<dbReference type="EMBL" id="CP003851">
    <property type="protein sequence ID" value="AFT82148.1"/>
    <property type="molecule type" value="Genomic_DNA"/>
</dbReference>
<dbReference type="InterPro" id="IPR001466">
    <property type="entry name" value="Beta-lactam-related"/>
</dbReference>
<dbReference type="SUPFAM" id="SSF56601">
    <property type="entry name" value="beta-lactamase/transpeptidase-like"/>
    <property type="match status" value="1"/>
</dbReference>
<gene>
    <name evidence="4" type="ordered locus">C270_06195</name>
</gene>
<comment type="subcellular location">
    <subcellularLocation>
        <location evidence="1">Membrane</location>
    </subcellularLocation>
</comment>
<evidence type="ECO:0000256" key="1">
    <source>
        <dbReference type="ARBA" id="ARBA00004370"/>
    </source>
</evidence>
<dbReference type="STRING" id="1229758.C270_06195"/>
<protein>
    <submittedName>
        <fullName evidence="4">Penicillin-binding protein</fullName>
    </submittedName>
</protein>